<protein>
    <recommendedName>
        <fullName evidence="1">HEPN AbiJ-N-terminal domain-containing protein</fullName>
    </recommendedName>
</protein>
<evidence type="ECO:0000313" key="2">
    <source>
        <dbReference type="EMBL" id="NYA72493.1"/>
    </source>
</evidence>
<dbReference type="Pfam" id="PF18863">
    <property type="entry name" value="AbiJ_NTD4"/>
    <property type="match status" value="1"/>
</dbReference>
<keyword evidence="3" id="KW-1185">Reference proteome</keyword>
<feature type="domain" description="HEPN AbiJ-N-terminal" evidence="1">
    <location>
        <begin position="1"/>
        <end position="159"/>
    </location>
</feature>
<dbReference type="InterPro" id="IPR049503">
    <property type="entry name" value="AbiJ_NTD4"/>
</dbReference>
<dbReference type="Proteomes" id="UP000535020">
    <property type="component" value="Unassembled WGS sequence"/>
</dbReference>
<dbReference type="RefSeq" id="WP_176007294.1">
    <property type="nucleotide sequence ID" value="NZ_JABWMI010000020.1"/>
</dbReference>
<gene>
    <name evidence="2" type="ORF">HZF10_16300</name>
</gene>
<evidence type="ECO:0000259" key="1">
    <source>
        <dbReference type="Pfam" id="PF18863"/>
    </source>
</evidence>
<name>A0A7Y8Y5V3_9FLAO</name>
<accession>A0A7Y8Y5V3</accession>
<evidence type="ECO:0000313" key="3">
    <source>
        <dbReference type="Proteomes" id="UP000535020"/>
    </source>
</evidence>
<dbReference type="EMBL" id="JACBJI010000008">
    <property type="protein sequence ID" value="NYA72493.1"/>
    <property type="molecule type" value="Genomic_DNA"/>
</dbReference>
<dbReference type="AlphaFoldDB" id="A0A7Y8Y5V3"/>
<reference evidence="2 3" key="1">
    <citation type="submission" date="2020-07" db="EMBL/GenBank/DDBJ databases">
        <authorList>
            <person name="Sun Q."/>
        </authorList>
    </citation>
    <scope>NUCLEOTIDE SEQUENCE [LARGE SCALE GENOMIC DNA]</scope>
    <source>
        <strain evidence="2 3">MAH-1</strain>
    </source>
</reference>
<sequence>MRFSQRIGKTKVKDVLQIESIDLDLKNRLWNIILENFFENLSDYSSRYEESHRGEYCKIIWKEFFHNTIDTISQYDDGRVFWSGFLRFFREWYFRAEWYEIFDFIEYVAFLDQNYIHNNFTALCNTALEIEVSGYRIINSKITEITSATEIGEIENAINDVSANSVKLHLTTALNLLADRKKPDYRNSIKESISAVESYCKIITQDANATLGKALIEIEKKIELHGALKTAFSALYGYTSDASGIRHALLEDHKQITFEDAKFILVCCSAFINYLTSKNR</sequence>
<proteinExistence type="predicted"/>
<comment type="caution">
    <text evidence="2">The sequence shown here is derived from an EMBL/GenBank/DDBJ whole genome shotgun (WGS) entry which is preliminary data.</text>
</comment>
<organism evidence="2 3">
    <name type="scientific">Flavobacterium agri</name>
    <dbReference type="NCBI Taxonomy" id="2743471"/>
    <lineage>
        <taxon>Bacteria</taxon>
        <taxon>Pseudomonadati</taxon>
        <taxon>Bacteroidota</taxon>
        <taxon>Flavobacteriia</taxon>
        <taxon>Flavobacteriales</taxon>
        <taxon>Flavobacteriaceae</taxon>
        <taxon>Flavobacterium</taxon>
    </lineage>
</organism>